<dbReference type="EMBL" id="JARJCM010000193">
    <property type="protein sequence ID" value="KAJ7023163.1"/>
    <property type="molecule type" value="Genomic_DNA"/>
</dbReference>
<evidence type="ECO:0000256" key="1">
    <source>
        <dbReference type="SAM" id="Phobius"/>
    </source>
</evidence>
<gene>
    <name evidence="2" type="ORF">C8F04DRAFT_1401866</name>
</gene>
<organism evidence="2 3">
    <name type="scientific">Mycena alexandri</name>
    <dbReference type="NCBI Taxonomy" id="1745969"/>
    <lineage>
        <taxon>Eukaryota</taxon>
        <taxon>Fungi</taxon>
        <taxon>Dikarya</taxon>
        <taxon>Basidiomycota</taxon>
        <taxon>Agaricomycotina</taxon>
        <taxon>Agaricomycetes</taxon>
        <taxon>Agaricomycetidae</taxon>
        <taxon>Agaricales</taxon>
        <taxon>Marasmiineae</taxon>
        <taxon>Mycenaceae</taxon>
        <taxon>Mycena</taxon>
    </lineage>
</organism>
<evidence type="ECO:0000313" key="3">
    <source>
        <dbReference type="Proteomes" id="UP001218188"/>
    </source>
</evidence>
<reference evidence="2" key="1">
    <citation type="submission" date="2023-03" db="EMBL/GenBank/DDBJ databases">
        <title>Massive genome expansion in bonnet fungi (Mycena s.s.) driven by repeated elements and novel gene families across ecological guilds.</title>
        <authorList>
            <consortium name="Lawrence Berkeley National Laboratory"/>
            <person name="Harder C.B."/>
            <person name="Miyauchi S."/>
            <person name="Viragh M."/>
            <person name="Kuo A."/>
            <person name="Thoen E."/>
            <person name="Andreopoulos B."/>
            <person name="Lu D."/>
            <person name="Skrede I."/>
            <person name="Drula E."/>
            <person name="Henrissat B."/>
            <person name="Morin E."/>
            <person name="Kohler A."/>
            <person name="Barry K."/>
            <person name="LaButti K."/>
            <person name="Morin E."/>
            <person name="Salamov A."/>
            <person name="Lipzen A."/>
            <person name="Mereny Z."/>
            <person name="Hegedus B."/>
            <person name="Baldrian P."/>
            <person name="Stursova M."/>
            <person name="Weitz H."/>
            <person name="Taylor A."/>
            <person name="Grigoriev I.V."/>
            <person name="Nagy L.G."/>
            <person name="Martin F."/>
            <person name="Kauserud H."/>
        </authorList>
    </citation>
    <scope>NUCLEOTIDE SEQUENCE</scope>
    <source>
        <strain evidence="2">CBHHK200</strain>
    </source>
</reference>
<feature type="transmembrane region" description="Helical" evidence="1">
    <location>
        <begin position="147"/>
        <end position="165"/>
    </location>
</feature>
<evidence type="ECO:0000313" key="2">
    <source>
        <dbReference type="EMBL" id="KAJ7023163.1"/>
    </source>
</evidence>
<name>A0AAD6SA07_9AGAR</name>
<sequence length="335" mass="38371">MTTKYVNLKAAKAAEMEDEDVDVATIFLLRRMLRHRNMHLLLSYALELVFLCGIVLCERRPSLSKTYHHLKFFLGEFLPASAIYWDRLENLVTTDAFVTSDKFLEWIYFFSIAQERITLLESTFDRRDVVGMKACDYRRAILFPKRSTFAVALAAWTFIIAIGTARGRIGKNAAIVNRALCFVPWVSRRASPHDFARTIVHAWLGASGLLRYLARTSRVVRQLPRDGDSPLPHSEDLGTHDTLHKGSAEWEEYFARAANGEGSMTIHVMRGREGSMTKYWVVPLRSSMSTLQDGLKRIAARNPEPHDLEEELATLFLVLEHDEDDENPPEFEEIH</sequence>
<protein>
    <submittedName>
        <fullName evidence="2">Uncharacterized protein</fullName>
    </submittedName>
</protein>
<keyword evidence="1" id="KW-0472">Membrane</keyword>
<keyword evidence="1" id="KW-1133">Transmembrane helix</keyword>
<dbReference type="AlphaFoldDB" id="A0AAD6SA07"/>
<comment type="caution">
    <text evidence="2">The sequence shown here is derived from an EMBL/GenBank/DDBJ whole genome shotgun (WGS) entry which is preliminary data.</text>
</comment>
<proteinExistence type="predicted"/>
<accession>A0AAD6SA07</accession>
<dbReference type="Proteomes" id="UP001218188">
    <property type="component" value="Unassembled WGS sequence"/>
</dbReference>
<keyword evidence="1" id="KW-0812">Transmembrane</keyword>
<feature type="transmembrane region" description="Helical" evidence="1">
    <location>
        <begin position="38"/>
        <end position="57"/>
    </location>
</feature>
<keyword evidence="3" id="KW-1185">Reference proteome</keyword>